<dbReference type="RefSeq" id="XP_070643232.1">
    <property type="nucleotide sequence ID" value="XM_070787131.1"/>
</dbReference>
<feature type="region of interest" description="Disordered" evidence="1">
    <location>
        <begin position="312"/>
        <end position="350"/>
    </location>
</feature>
<gene>
    <name evidence="3" type="primary">LOC139182588</name>
</gene>
<sequence>MPEGQSSLQWFPQCSHNHPLLPVKENTTETRGPDVSALFKGGLLMEVTVRKRASSLKDSSFKPSLFQVALPAKGVSKRRPVVVASKMRSQPLPHVSWGVRWPPRLLGPYICRDEVLGVQLRYSVTVTAPGSWQAPPLPRQQHLLPRGTRFSRGTYLVKCAPGLSCIETFSSSCTRKGLPRKQLANSLSRRADGSINKAQASSSSPSPIPPCLPPPFHLPKARRRRAEQQQQVQKVMKGVSCLSLGLTFLRPRPLGLLSLHPSHPPAPAQKCHRGRASRWICWGGERSLVEQREASRARLRWFGGGEEQGDRRLASACLGPGSRRASVGKKKREREREREAGKESEQSGTRRNWLSSEGYWVARPAKPRGGIFKCFSPLYLFTPDVNVAGVNMSSVQLAEKSDSHLGPGLATTPFPVLCK</sequence>
<protein>
    <submittedName>
        <fullName evidence="3">Uncharacterized protein</fullName>
    </submittedName>
</protein>
<evidence type="ECO:0000313" key="2">
    <source>
        <dbReference type="Proteomes" id="UP001652663"/>
    </source>
</evidence>
<feature type="compositionally biased region" description="Basic and acidic residues" evidence="1">
    <location>
        <begin position="334"/>
        <end position="345"/>
    </location>
</feature>
<keyword evidence="2" id="KW-1185">Reference proteome</keyword>
<proteinExistence type="predicted"/>
<evidence type="ECO:0000256" key="1">
    <source>
        <dbReference type="SAM" id="MobiDB-lite"/>
    </source>
</evidence>
<evidence type="ECO:0000313" key="3">
    <source>
        <dbReference type="RefSeq" id="XP_070643232.1"/>
    </source>
</evidence>
<feature type="compositionally biased region" description="Pro residues" evidence="1">
    <location>
        <begin position="206"/>
        <end position="217"/>
    </location>
</feature>
<name>A0ABM4S601_BOSIN</name>
<organism evidence="2 3">
    <name type="scientific">Bos indicus</name>
    <name type="common">Zebu</name>
    <dbReference type="NCBI Taxonomy" id="9915"/>
    <lineage>
        <taxon>Eukaryota</taxon>
        <taxon>Metazoa</taxon>
        <taxon>Chordata</taxon>
        <taxon>Craniata</taxon>
        <taxon>Vertebrata</taxon>
        <taxon>Euteleostomi</taxon>
        <taxon>Mammalia</taxon>
        <taxon>Eutheria</taxon>
        <taxon>Laurasiatheria</taxon>
        <taxon>Artiodactyla</taxon>
        <taxon>Ruminantia</taxon>
        <taxon>Pecora</taxon>
        <taxon>Bovidae</taxon>
        <taxon>Bovinae</taxon>
        <taxon>Bos</taxon>
    </lineage>
</organism>
<feature type="region of interest" description="Disordered" evidence="1">
    <location>
        <begin position="186"/>
        <end position="228"/>
    </location>
</feature>
<dbReference type="GeneID" id="139182588"/>
<dbReference type="Proteomes" id="UP001652663">
    <property type="component" value="Chromosome 4"/>
</dbReference>
<reference evidence="3" key="1">
    <citation type="submission" date="2025-08" db="UniProtKB">
        <authorList>
            <consortium name="RefSeq"/>
        </authorList>
    </citation>
    <scope>IDENTIFICATION</scope>
    <source>
        <tissue evidence="3">Blood</tissue>
    </source>
</reference>
<accession>A0ABM4S601</accession>